<dbReference type="Proteomes" id="UP000757103">
    <property type="component" value="Unassembled WGS sequence"/>
</dbReference>
<dbReference type="GO" id="GO:0016787">
    <property type="term" value="F:hydrolase activity"/>
    <property type="evidence" value="ECO:0007669"/>
    <property type="project" value="UniProtKB-KW"/>
</dbReference>
<dbReference type="InterPro" id="IPR006439">
    <property type="entry name" value="HAD-SF_hydro_IA"/>
</dbReference>
<protein>
    <submittedName>
        <fullName evidence="1">HAD family hydrolase</fullName>
    </submittedName>
</protein>
<comment type="caution">
    <text evidence="1">The sequence shown here is derived from an EMBL/GenBank/DDBJ whole genome shotgun (WGS) entry which is preliminary data.</text>
</comment>
<dbReference type="InterPro" id="IPR036412">
    <property type="entry name" value="HAD-like_sf"/>
</dbReference>
<dbReference type="InterPro" id="IPR041492">
    <property type="entry name" value="HAD_2"/>
</dbReference>
<keyword evidence="1" id="KW-0378">Hydrolase</keyword>
<dbReference type="Pfam" id="PF13419">
    <property type="entry name" value="HAD_2"/>
    <property type="match status" value="1"/>
</dbReference>
<sequence>MEQIHDIKGILFNFSGTIDTGGCEWFDLIWQKYRETGIPVSKSDYLHAHEYAEAQIIENGLIESSFNSYQTLYTKLSLQIQYLINKGLLSDNGCTHKYPQQLATLCYNLAIMHVRQNEQIFEELAPRYRLGIVAQSYGNMTAVLGDFGLTSYFTDVIESSTVNLNKPDQALYRLSVEALHLSPAETLCVSNSLNNDLRPAQGIGCPTVWLSQRSVPPSKRISNYHINSLTCLNELLS</sequence>
<dbReference type="AlphaFoldDB" id="A0A921SV13"/>
<proteinExistence type="predicted"/>
<dbReference type="EMBL" id="DYUD01000017">
    <property type="protein sequence ID" value="HJG88914.1"/>
    <property type="molecule type" value="Genomic_DNA"/>
</dbReference>
<dbReference type="PANTHER" id="PTHR47478">
    <property type="match status" value="1"/>
</dbReference>
<evidence type="ECO:0000313" key="2">
    <source>
        <dbReference type="Proteomes" id="UP000757103"/>
    </source>
</evidence>
<dbReference type="InterPro" id="IPR023214">
    <property type="entry name" value="HAD_sf"/>
</dbReference>
<dbReference type="RefSeq" id="WP_273305939.1">
    <property type="nucleotide sequence ID" value="NZ_DYUD01000017.1"/>
</dbReference>
<reference evidence="1" key="1">
    <citation type="journal article" date="2021" name="PeerJ">
        <title>Extensive microbial diversity within the chicken gut microbiome revealed by metagenomics and culture.</title>
        <authorList>
            <person name="Gilroy R."/>
            <person name="Ravi A."/>
            <person name="Getino M."/>
            <person name="Pursley I."/>
            <person name="Horton D.L."/>
            <person name="Alikhan N.F."/>
            <person name="Baker D."/>
            <person name="Gharbi K."/>
            <person name="Hall N."/>
            <person name="Watson M."/>
            <person name="Adriaenssens E.M."/>
            <person name="Foster-Nyarko E."/>
            <person name="Jarju S."/>
            <person name="Secka A."/>
            <person name="Antonio M."/>
            <person name="Oren A."/>
            <person name="Chaudhuri R.R."/>
            <person name="La Ragione R."/>
            <person name="Hildebrand F."/>
            <person name="Pallen M.J."/>
        </authorList>
    </citation>
    <scope>NUCLEOTIDE SEQUENCE</scope>
    <source>
        <strain evidence="1">CHK121-7720</strain>
    </source>
</reference>
<dbReference type="PANTHER" id="PTHR47478:SF1">
    <property type="entry name" value="PYRIMIDINE 5'-NUCLEOTIDASE YJJG"/>
    <property type="match status" value="1"/>
</dbReference>
<dbReference type="Gene3D" id="1.20.120.1600">
    <property type="match status" value="1"/>
</dbReference>
<accession>A0A921SV13</accession>
<organism evidence="1 2">
    <name type="scientific">Barnesiella viscericola</name>
    <dbReference type="NCBI Taxonomy" id="397865"/>
    <lineage>
        <taxon>Bacteria</taxon>
        <taxon>Pseudomonadati</taxon>
        <taxon>Bacteroidota</taxon>
        <taxon>Bacteroidia</taxon>
        <taxon>Bacteroidales</taxon>
        <taxon>Barnesiellaceae</taxon>
        <taxon>Barnesiella</taxon>
    </lineage>
</organism>
<dbReference type="SUPFAM" id="SSF56784">
    <property type="entry name" value="HAD-like"/>
    <property type="match status" value="1"/>
</dbReference>
<dbReference type="Gene3D" id="3.40.50.1000">
    <property type="entry name" value="HAD superfamily/HAD-like"/>
    <property type="match status" value="1"/>
</dbReference>
<gene>
    <name evidence="1" type="ORF">K8U91_05500</name>
</gene>
<dbReference type="PRINTS" id="PR00413">
    <property type="entry name" value="HADHALOGNASE"/>
</dbReference>
<dbReference type="InterPro" id="IPR052550">
    <property type="entry name" value="Pyrimidine_5'-ntase_YjjG"/>
</dbReference>
<evidence type="ECO:0000313" key="1">
    <source>
        <dbReference type="EMBL" id="HJG88914.1"/>
    </source>
</evidence>
<reference evidence="1" key="2">
    <citation type="submission" date="2021-09" db="EMBL/GenBank/DDBJ databases">
        <authorList>
            <person name="Gilroy R."/>
        </authorList>
    </citation>
    <scope>NUCLEOTIDE SEQUENCE</scope>
    <source>
        <strain evidence="1">CHK121-7720</strain>
    </source>
</reference>
<name>A0A921SV13_9BACT</name>